<comment type="caution">
    <text evidence="1">The sequence shown here is derived from an EMBL/GenBank/DDBJ whole genome shotgun (WGS) entry which is preliminary data.</text>
</comment>
<proteinExistence type="predicted"/>
<dbReference type="EMBL" id="JABSTQ010010779">
    <property type="protein sequence ID" value="KAG0417985.1"/>
    <property type="molecule type" value="Genomic_DNA"/>
</dbReference>
<accession>A0AC60PDL0</accession>
<name>A0AC60PDL0_IXOPE</name>
<protein>
    <submittedName>
        <fullName evidence="1">Uncharacterized protein</fullName>
    </submittedName>
</protein>
<feature type="non-terminal residue" evidence="1">
    <location>
        <position position="1"/>
    </location>
</feature>
<gene>
    <name evidence="1" type="ORF">HPB47_005194</name>
</gene>
<reference evidence="1 2" key="1">
    <citation type="journal article" date="2020" name="Cell">
        <title>Large-Scale Comparative Analyses of Tick Genomes Elucidate Their Genetic Diversity and Vector Capacities.</title>
        <authorList>
            <consortium name="Tick Genome and Microbiome Consortium (TIGMIC)"/>
            <person name="Jia N."/>
            <person name="Wang J."/>
            <person name="Shi W."/>
            <person name="Du L."/>
            <person name="Sun Y."/>
            <person name="Zhan W."/>
            <person name="Jiang J.F."/>
            <person name="Wang Q."/>
            <person name="Zhang B."/>
            <person name="Ji P."/>
            <person name="Bell-Sakyi L."/>
            <person name="Cui X.M."/>
            <person name="Yuan T.T."/>
            <person name="Jiang B.G."/>
            <person name="Yang W.F."/>
            <person name="Lam T.T."/>
            <person name="Chang Q.C."/>
            <person name="Ding S.J."/>
            <person name="Wang X.J."/>
            <person name="Zhu J.G."/>
            <person name="Ruan X.D."/>
            <person name="Zhao L."/>
            <person name="Wei J.T."/>
            <person name="Ye R.Z."/>
            <person name="Que T.C."/>
            <person name="Du C.H."/>
            <person name="Zhou Y.H."/>
            <person name="Cheng J.X."/>
            <person name="Dai P.F."/>
            <person name="Guo W.B."/>
            <person name="Han X.H."/>
            <person name="Huang E.J."/>
            <person name="Li L.F."/>
            <person name="Wei W."/>
            <person name="Gao Y.C."/>
            <person name="Liu J.Z."/>
            <person name="Shao H.Z."/>
            <person name="Wang X."/>
            <person name="Wang C.C."/>
            <person name="Yang T.C."/>
            <person name="Huo Q.B."/>
            <person name="Li W."/>
            <person name="Chen H.Y."/>
            <person name="Chen S.E."/>
            <person name="Zhou L.G."/>
            <person name="Ni X.B."/>
            <person name="Tian J.H."/>
            <person name="Sheng Y."/>
            <person name="Liu T."/>
            <person name="Pan Y.S."/>
            <person name="Xia L.Y."/>
            <person name="Li J."/>
            <person name="Zhao F."/>
            <person name="Cao W.C."/>
        </authorList>
    </citation>
    <scope>NUCLEOTIDE SEQUENCE [LARGE SCALE GENOMIC DNA]</scope>
    <source>
        <strain evidence="1">Iper-2018</strain>
    </source>
</reference>
<dbReference type="Proteomes" id="UP000805193">
    <property type="component" value="Unassembled WGS sequence"/>
</dbReference>
<organism evidence="1 2">
    <name type="scientific">Ixodes persulcatus</name>
    <name type="common">Taiga tick</name>
    <dbReference type="NCBI Taxonomy" id="34615"/>
    <lineage>
        <taxon>Eukaryota</taxon>
        <taxon>Metazoa</taxon>
        <taxon>Ecdysozoa</taxon>
        <taxon>Arthropoda</taxon>
        <taxon>Chelicerata</taxon>
        <taxon>Arachnida</taxon>
        <taxon>Acari</taxon>
        <taxon>Parasitiformes</taxon>
        <taxon>Ixodida</taxon>
        <taxon>Ixodoidea</taxon>
        <taxon>Ixodidae</taxon>
        <taxon>Ixodinae</taxon>
        <taxon>Ixodes</taxon>
    </lineage>
</organism>
<keyword evidence="2" id="KW-1185">Reference proteome</keyword>
<sequence>FLACCRLRKAGPAPSTRRAAFALRRAEGVLGRASPSELMPALMKDDSREAAQGSQSVKKIIVINKYSRQEKYGAWSASPTACSLPALGRHTHFDVLDNGYKFDMDDQETLELARKAIHYAAFRDFASGGIVRGATQRDPPPERSSRTELF</sequence>
<evidence type="ECO:0000313" key="1">
    <source>
        <dbReference type="EMBL" id="KAG0417985.1"/>
    </source>
</evidence>
<evidence type="ECO:0000313" key="2">
    <source>
        <dbReference type="Proteomes" id="UP000805193"/>
    </source>
</evidence>